<dbReference type="OrthoDB" id="626167at2759"/>
<reference evidence="4 5" key="1">
    <citation type="submission" date="2019-01" db="EMBL/GenBank/DDBJ databases">
        <title>Intercellular communication is required for trap formation in the nematode-trapping fungus Duddingtonia flagrans.</title>
        <authorList>
            <person name="Youssar L."/>
            <person name="Wernet V."/>
            <person name="Hensel N."/>
            <person name="Hildebrandt H.-G."/>
            <person name="Fischer R."/>
        </authorList>
    </citation>
    <scope>NUCLEOTIDE SEQUENCE [LARGE SCALE GENOMIC DNA]</scope>
    <source>
        <strain evidence="4 5">CBS H-5679</strain>
    </source>
</reference>
<sequence length="803" mass="91125">MQCIVKEQARMTWPESPPDYQAIGSKLGIPGLINRKGTVNADLEAVNNIRSALFSWLRLPGNSRWLLVFDNADDLETLDIQEYLPKHGGGAILITSRRPHFSEIAKQFHLEGLDSESAVKLLLSLARLQHAPKDIQGEALKLVKRLGLMPLAISHAGHYIHETKIPLEDYSKSYEKAFMTVQSRKPKVGWNVRDDTAATTWDISFSRIEKQNTEAAYLLVTCSYLNPEEISENLWEDKEFDNTEIKERVLLLASYSLVKIIRYGVFSVHPVVHSWARERLQRSEQFQTIKRVIMILGKASQRVNVSRESNEWKATEERGVASHLNYLHQYLKPNFSEFPQREKEGSKIVPLLASMINIALVFNNQGNYDEVMQWYERALTGREKALGKDHPLTLSTVNDIAGVFDNQGNYDEARQWCERALAGREKALGKDHPSTLDTVHNIAKVFCSQGNYDEAMQWYERALAGSEKALGKNHPSTLSTVSNIATVFWRQGNYDEAIQWYERALTGREKVLRKDHPSTLDTAHNIATVFSNQGNYDEVMQWYERALTGREKALGKDHPLTLSTVNNIAGVFDNQGNYDEAMQWYERALAGREKALGKDHPSTLDTVNNIAGVFSNQGNYDEAMQYNQGNYDEAMQWYERALASHEKALRKDHPSTLTIVHNIAVVFRNQGNYDEAMQWYERALAGSEKTLGKDHPSTLSTVNSIAGVFDNQENYDEAMQRYRRALASREKALGKDHPLTLDTVHNIAGVFENQGNYDEAMQWYKRALAGCEKALGKDHPSTLSTINSITRVFKSQMPKSTSS</sequence>
<proteinExistence type="predicted"/>
<dbReference type="Gene3D" id="1.25.40.10">
    <property type="entry name" value="Tetratricopeptide repeat domain"/>
    <property type="match status" value="3"/>
</dbReference>
<dbReference type="InterPro" id="IPR011990">
    <property type="entry name" value="TPR-like_helical_dom_sf"/>
</dbReference>
<dbReference type="InterPro" id="IPR027417">
    <property type="entry name" value="P-loop_NTPase"/>
</dbReference>
<dbReference type="Pfam" id="PF13374">
    <property type="entry name" value="TPR_10"/>
    <property type="match status" value="4"/>
</dbReference>
<dbReference type="PRINTS" id="PR00381">
    <property type="entry name" value="KINESINLIGHT"/>
</dbReference>
<keyword evidence="1" id="KW-0677">Repeat</keyword>
<dbReference type="SUPFAM" id="SSF81901">
    <property type="entry name" value="HCP-like"/>
    <property type="match status" value="1"/>
</dbReference>
<dbReference type="PANTHER" id="PTHR45641">
    <property type="entry name" value="TETRATRICOPEPTIDE REPEAT PROTEIN (AFU_ORTHOLOGUE AFUA_6G03870)"/>
    <property type="match status" value="1"/>
</dbReference>
<feature type="repeat" description="TPR" evidence="3">
    <location>
        <begin position="436"/>
        <end position="469"/>
    </location>
</feature>
<feature type="repeat" description="TPR" evidence="3">
    <location>
        <begin position="657"/>
        <end position="690"/>
    </location>
</feature>
<dbReference type="SUPFAM" id="SSF48452">
    <property type="entry name" value="TPR-like"/>
    <property type="match status" value="2"/>
</dbReference>
<evidence type="ECO:0000313" key="4">
    <source>
        <dbReference type="EMBL" id="RVD86093.1"/>
    </source>
</evidence>
<dbReference type="Proteomes" id="UP000283090">
    <property type="component" value="Unassembled WGS sequence"/>
</dbReference>
<evidence type="ECO:0000313" key="5">
    <source>
        <dbReference type="Proteomes" id="UP000283090"/>
    </source>
</evidence>
<keyword evidence="2 3" id="KW-0802">TPR repeat</keyword>
<dbReference type="GeneID" id="93586698"/>
<dbReference type="PANTHER" id="PTHR45641:SF19">
    <property type="entry name" value="NEPHROCYSTIN-3"/>
    <property type="match status" value="1"/>
</dbReference>
<keyword evidence="5" id="KW-1185">Reference proteome</keyword>
<comment type="caution">
    <text evidence="4">The sequence shown here is derived from an EMBL/GenBank/DDBJ whole genome shotgun (WGS) entry which is preliminary data.</text>
</comment>
<evidence type="ECO:0000256" key="3">
    <source>
        <dbReference type="PROSITE-ProRule" id="PRU00339"/>
    </source>
</evidence>
<dbReference type="VEuPathDB" id="FungiDB:DFL_004387"/>
<protein>
    <submittedName>
        <fullName evidence="4">Uncharacterized protein</fullName>
    </submittedName>
</protein>
<evidence type="ECO:0000256" key="1">
    <source>
        <dbReference type="ARBA" id="ARBA00022737"/>
    </source>
</evidence>
<dbReference type="SUPFAM" id="SSF52540">
    <property type="entry name" value="P-loop containing nucleoside triphosphate hydrolases"/>
    <property type="match status" value="1"/>
</dbReference>
<gene>
    <name evidence="4" type="ORF">DFL_004387</name>
</gene>
<name>A0A437A4Q9_ARTFL</name>
<feature type="repeat" description="TPR" evidence="3">
    <location>
        <begin position="562"/>
        <end position="595"/>
    </location>
</feature>
<dbReference type="InterPro" id="IPR019734">
    <property type="entry name" value="TPR_rpt"/>
</dbReference>
<dbReference type="RefSeq" id="XP_067491637.1">
    <property type="nucleotide sequence ID" value="XM_067633472.1"/>
</dbReference>
<accession>A0A437A4Q9</accession>
<dbReference type="Gene3D" id="3.40.50.300">
    <property type="entry name" value="P-loop containing nucleotide triphosphate hydrolases"/>
    <property type="match status" value="1"/>
</dbReference>
<evidence type="ECO:0000256" key="2">
    <source>
        <dbReference type="ARBA" id="ARBA00022803"/>
    </source>
</evidence>
<dbReference type="SMART" id="SM00028">
    <property type="entry name" value="TPR"/>
    <property type="match status" value="10"/>
</dbReference>
<feature type="repeat" description="TPR" evidence="3">
    <location>
        <begin position="478"/>
        <end position="511"/>
    </location>
</feature>
<dbReference type="EMBL" id="SAEB01000006">
    <property type="protein sequence ID" value="RVD86093.1"/>
    <property type="molecule type" value="Genomic_DNA"/>
</dbReference>
<dbReference type="PROSITE" id="PS50005">
    <property type="entry name" value="TPR"/>
    <property type="match status" value="4"/>
</dbReference>
<dbReference type="Pfam" id="PF13424">
    <property type="entry name" value="TPR_12"/>
    <property type="match status" value="3"/>
</dbReference>
<dbReference type="AlphaFoldDB" id="A0A437A4Q9"/>
<organism evidence="4 5">
    <name type="scientific">Arthrobotrys flagrans</name>
    <name type="common">Nematode-trapping fungus</name>
    <name type="synonym">Trichothecium flagrans</name>
    <dbReference type="NCBI Taxonomy" id="97331"/>
    <lineage>
        <taxon>Eukaryota</taxon>
        <taxon>Fungi</taxon>
        <taxon>Dikarya</taxon>
        <taxon>Ascomycota</taxon>
        <taxon>Pezizomycotina</taxon>
        <taxon>Orbiliomycetes</taxon>
        <taxon>Orbiliales</taxon>
        <taxon>Orbiliaceae</taxon>
        <taxon>Arthrobotrys</taxon>
    </lineage>
</organism>
<dbReference type="STRING" id="97331.A0A437A4Q9"/>